<dbReference type="EMBL" id="JACJIK010000001">
    <property type="protein sequence ID" value="MBA9059521.1"/>
    <property type="molecule type" value="Genomic_DNA"/>
</dbReference>
<organism evidence="1 2">
    <name type="scientific">Micrococcus yunnanensis</name>
    <dbReference type="NCBI Taxonomy" id="566027"/>
    <lineage>
        <taxon>Bacteria</taxon>
        <taxon>Bacillati</taxon>
        <taxon>Actinomycetota</taxon>
        <taxon>Actinomycetes</taxon>
        <taxon>Micrococcales</taxon>
        <taxon>Micrococcaceae</taxon>
        <taxon>Micrococcus</taxon>
    </lineage>
</organism>
<evidence type="ECO:0000313" key="1">
    <source>
        <dbReference type="EMBL" id="MBA9059521.1"/>
    </source>
</evidence>
<sequence>MTTAQTITANLAAARHAYYAAVQTARTHQDPDLTPEALTRQRQDREAAARTAYAQALRPIRDDYERQARLNIKALAKVPAPTGSTADVWRRVEMRLGAGATLDQIVATADVPTLQAVREWAPTYLAVNGGDPAAAPALGDRLERATLARYAAITEDTDMAAALAEAPTLAGLAVTLDDAEAEAQGIPGAGGLNGAVAAALAVQAAGSTTVDPDTTA</sequence>
<proteinExistence type="predicted"/>
<keyword evidence="2" id="KW-1185">Reference proteome</keyword>
<gene>
    <name evidence="1" type="ORF">HDA34_001228</name>
</gene>
<accession>A0ABR6D092</accession>
<dbReference type="RefSeq" id="WP_166795225.1">
    <property type="nucleotide sequence ID" value="NZ_BAAAYW010000013.1"/>
</dbReference>
<reference evidence="1 2" key="1">
    <citation type="submission" date="2020-08" db="EMBL/GenBank/DDBJ databases">
        <title>Sequencing the genomes of 1000 actinobacteria strains.</title>
        <authorList>
            <person name="Klenk H.-P."/>
        </authorList>
    </citation>
    <scope>NUCLEOTIDE SEQUENCE [LARGE SCALE GENOMIC DNA]</scope>
    <source>
        <strain evidence="1 2">DSM 21948</strain>
    </source>
</reference>
<protein>
    <submittedName>
        <fullName evidence="1">Uncharacterized protein</fullName>
    </submittedName>
</protein>
<evidence type="ECO:0000313" key="2">
    <source>
        <dbReference type="Proteomes" id="UP000572670"/>
    </source>
</evidence>
<name>A0ABR6D092_9MICC</name>
<comment type="caution">
    <text evidence="1">The sequence shown here is derived from an EMBL/GenBank/DDBJ whole genome shotgun (WGS) entry which is preliminary data.</text>
</comment>
<dbReference type="Proteomes" id="UP000572670">
    <property type="component" value="Unassembled WGS sequence"/>
</dbReference>
<dbReference type="GeneID" id="93363583"/>